<reference evidence="3" key="2">
    <citation type="submission" date="2009-11" db="EMBL/GenBank/DDBJ databases">
        <title>The Genome Sequence of Allomyces macrogynus strain ATCC 38327.</title>
        <authorList>
            <consortium name="The Broad Institute Genome Sequencing Platform"/>
            <person name="Russ C."/>
            <person name="Cuomo C."/>
            <person name="Shea T."/>
            <person name="Young S.K."/>
            <person name="Zeng Q."/>
            <person name="Koehrsen M."/>
            <person name="Haas B."/>
            <person name="Borodovsky M."/>
            <person name="Guigo R."/>
            <person name="Alvarado L."/>
            <person name="Berlin A."/>
            <person name="Borenstein D."/>
            <person name="Chen Z."/>
            <person name="Engels R."/>
            <person name="Freedman E."/>
            <person name="Gellesch M."/>
            <person name="Goldberg J."/>
            <person name="Griggs A."/>
            <person name="Gujja S."/>
            <person name="Heiman D."/>
            <person name="Hepburn T."/>
            <person name="Howarth C."/>
            <person name="Jen D."/>
            <person name="Larson L."/>
            <person name="Lewis B."/>
            <person name="Mehta T."/>
            <person name="Park D."/>
            <person name="Pearson M."/>
            <person name="Roberts A."/>
            <person name="Saif S."/>
            <person name="Shenoy N."/>
            <person name="Sisk P."/>
            <person name="Stolte C."/>
            <person name="Sykes S."/>
            <person name="Walk T."/>
            <person name="White J."/>
            <person name="Yandava C."/>
            <person name="Burger G."/>
            <person name="Gray M.W."/>
            <person name="Holland P.W.H."/>
            <person name="King N."/>
            <person name="Lang F.B.F."/>
            <person name="Roger A.J."/>
            <person name="Ruiz-Trillo I."/>
            <person name="Lander E."/>
            <person name="Nusbaum C."/>
        </authorList>
    </citation>
    <scope>NUCLEOTIDE SEQUENCE [LARGE SCALE GENOMIC DNA]</scope>
    <source>
        <strain evidence="3">ATCC 38327</strain>
    </source>
</reference>
<gene>
    <name evidence="2" type="ORF">AMAG_12984</name>
</gene>
<sequence length="160" mass="16985">MAQLMPTIFTILVTFALLVLAAGSAHAAAEITTLDKWYSLSFGSSTVGSVFDTFKVTTTSETCLVVTDAFCPGEQYEVTINGQSKDRDGRGDMNKVLKVVRASLDINLTVIDAVVIDSWKGDSYAGIDLELVVSKYDGTVSMLVSPGYPLCALAKAGGMI</sequence>
<evidence type="ECO:0000256" key="1">
    <source>
        <dbReference type="SAM" id="SignalP"/>
    </source>
</evidence>
<evidence type="ECO:0000313" key="2">
    <source>
        <dbReference type="EMBL" id="KNE68320.1"/>
    </source>
</evidence>
<dbReference type="EMBL" id="GG745356">
    <property type="protein sequence ID" value="KNE68320.1"/>
    <property type="molecule type" value="Genomic_DNA"/>
</dbReference>
<dbReference type="AlphaFoldDB" id="A0A0L0T0Y9"/>
<keyword evidence="3" id="KW-1185">Reference proteome</keyword>
<organism evidence="2 3">
    <name type="scientific">Allomyces macrogynus (strain ATCC 38327)</name>
    <name type="common">Allomyces javanicus var. macrogynus</name>
    <dbReference type="NCBI Taxonomy" id="578462"/>
    <lineage>
        <taxon>Eukaryota</taxon>
        <taxon>Fungi</taxon>
        <taxon>Fungi incertae sedis</taxon>
        <taxon>Blastocladiomycota</taxon>
        <taxon>Blastocladiomycetes</taxon>
        <taxon>Blastocladiales</taxon>
        <taxon>Blastocladiaceae</taxon>
        <taxon>Allomyces</taxon>
    </lineage>
</organism>
<dbReference type="Proteomes" id="UP000054350">
    <property type="component" value="Unassembled WGS sequence"/>
</dbReference>
<dbReference type="VEuPathDB" id="FungiDB:AMAG_12984"/>
<reference evidence="2 3" key="1">
    <citation type="submission" date="2009-11" db="EMBL/GenBank/DDBJ databases">
        <title>Annotation of Allomyces macrogynus ATCC 38327.</title>
        <authorList>
            <consortium name="The Broad Institute Genome Sequencing Platform"/>
            <person name="Russ C."/>
            <person name="Cuomo C."/>
            <person name="Burger G."/>
            <person name="Gray M.W."/>
            <person name="Holland P.W.H."/>
            <person name="King N."/>
            <person name="Lang F.B.F."/>
            <person name="Roger A.J."/>
            <person name="Ruiz-Trillo I."/>
            <person name="Young S.K."/>
            <person name="Zeng Q."/>
            <person name="Gargeya S."/>
            <person name="Fitzgerald M."/>
            <person name="Haas B."/>
            <person name="Abouelleil A."/>
            <person name="Alvarado L."/>
            <person name="Arachchi H.M."/>
            <person name="Berlin A."/>
            <person name="Chapman S.B."/>
            <person name="Gearin G."/>
            <person name="Goldberg J."/>
            <person name="Griggs A."/>
            <person name="Gujja S."/>
            <person name="Hansen M."/>
            <person name="Heiman D."/>
            <person name="Howarth C."/>
            <person name="Larimer J."/>
            <person name="Lui A."/>
            <person name="MacDonald P.J.P."/>
            <person name="McCowen C."/>
            <person name="Montmayeur A."/>
            <person name="Murphy C."/>
            <person name="Neiman D."/>
            <person name="Pearson M."/>
            <person name="Priest M."/>
            <person name="Roberts A."/>
            <person name="Saif S."/>
            <person name="Shea T."/>
            <person name="Sisk P."/>
            <person name="Stolte C."/>
            <person name="Sykes S."/>
            <person name="Wortman J."/>
            <person name="Nusbaum C."/>
            <person name="Birren B."/>
        </authorList>
    </citation>
    <scope>NUCLEOTIDE SEQUENCE [LARGE SCALE GENOMIC DNA]</scope>
    <source>
        <strain evidence="2 3">ATCC 38327</strain>
    </source>
</reference>
<protein>
    <submittedName>
        <fullName evidence="2">Uncharacterized protein</fullName>
    </submittedName>
</protein>
<accession>A0A0L0T0Y9</accession>
<name>A0A0L0T0Y9_ALLM3</name>
<evidence type="ECO:0000313" key="3">
    <source>
        <dbReference type="Proteomes" id="UP000054350"/>
    </source>
</evidence>
<dbReference type="OrthoDB" id="5549718at2759"/>
<feature type="signal peptide" evidence="1">
    <location>
        <begin position="1"/>
        <end position="27"/>
    </location>
</feature>
<feature type="chain" id="PRO_5005548447" evidence="1">
    <location>
        <begin position="28"/>
        <end position="160"/>
    </location>
</feature>
<proteinExistence type="predicted"/>
<keyword evidence="1" id="KW-0732">Signal</keyword>